<dbReference type="EMBL" id="ADVG01000002">
    <property type="protein sequence ID" value="EFH86750.1"/>
    <property type="molecule type" value="Genomic_DNA"/>
</dbReference>
<name>D6TLV0_KTERA</name>
<dbReference type="InParanoid" id="D6TLV0"/>
<evidence type="ECO:0000313" key="1">
    <source>
        <dbReference type="EMBL" id="EFH86750.1"/>
    </source>
</evidence>
<evidence type="ECO:0000313" key="2">
    <source>
        <dbReference type="Proteomes" id="UP000004508"/>
    </source>
</evidence>
<reference evidence="1 2" key="1">
    <citation type="journal article" date="2011" name="Stand. Genomic Sci.">
        <title>Non-contiguous finished genome sequence and contextual data of the filamentous soil bacterium Ktedonobacter racemifer type strain (SOSP1-21).</title>
        <authorList>
            <person name="Chang Y.J."/>
            <person name="Land M."/>
            <person name="Hauser L."/>
            <person name="Chertkov O."/>
            <person name="Del Rio T.G."/>
            <person name="Nolan M."/>
            <person name="Copeland A."/>
            <person name="Tice H."/>
            <person name="Cheng J.F."/>
            <person name="Lucas S."/>
            <person name="Han C."/>
            <person name="Goodwin L."/>
            <person name="Pitluck S."/>
            <person name="Ivanova N."/>
            <person name="Ovchinikova G."/>
            <person name="Pati A."/>
            <person name="Chen A."/>
            <person name="Palaniappan K."/>
            <person name="Mavromatis K."/>
            <person name="Liolios K."/>
            <person name="Brettin T."/>
            <person name="Fiebig A."/>
            <person name="Rohde M."/>
            <person name="Abt B."/>
            <person name="Goker M."/>
            <person name="Detter J.C."/>
            <person name="Woyke T."/>
            <person name="Bristow J."/>
            <person name="Eisen J.A."/>
            <person name="Markowitz V."/>
            <person name="Hugenholtz P."/>
            <person name="Kyrpides N.C."/>
            <person name="Klenk H.P."/>
            <person name="Lapidus A."/>
        </authorList>
    </citation>
    <scope>NUCLEOTIDE SEQUENCE [LARGE SCALE GENOMIC DNA]</scope>
    <source>
        <strain evidence="2">DSM 44963</strain>
    </source>
</reference>
<accession>D6TLV0</accession>
<gene>
    <name evidence="1" type="ORF">Krac_8063</name>
</gene>
<dbReference type="AlphaFoldDB" id="D6TLV0"/>
<comment type="caution">
    <text evidence="1">The sequence shown here is derived from an EMBL/GenBank/DDBJ whole genome shotgun (WGS) entry which is preliminary data.</text>
</comment>
<proteinExistence type="predicted"/>
<dbReference type="Proteomes" id="UP000004508">
    <property type="component" value="Unassembled WGS sequence"/>
</dbReference>
<organism evidence="1 2">
    <name type="scientific">Ktedonobacter racemifer DSM 44963</name>
    <dbReference type="NCBI Taxonomy" id="485913"/>
    <lineage>
        <taxon>Bacteria</taxon>
        <taxon>Bacillati</taxon>
        <taxon>Chloroflexota</taxon>
        <taxon>Ktedonobacteria</taxon>
        <taxon>Ktedonobacterales</taxon>
        <taxon>Ktedonobacteraceae</taxon>
        <taxon>Ktedonobacter</taxon>
    </lineage>
</organism>
<keyword evidence="2" id="KW-1185">Reference proteome</keyword>
<protein>
    <submittedName>
        <fullName evidence="1">Uncharacterized protein</fullName>
    </submittedName>
</protein>
<sequence>MMLLYLGSRRLPRYSNIIYEYILPMELVKKNKRAEKKKRGSI</sequence>